<keyword evidence="2" id="KW-1133">Transmembrane helix</keyword>
<dbReference type="STRING" id="2656787.A0A370U1S2"/>
<feature type="compositionally biased region" description="Polar residues" evidence="1">
    <location>
        <begin position="320"/>
        <end position="332"/>
    </location>
</feature>
<evidence type="ECO:0000313" key="4">
    <source>
        <dbReference type="Proteomes" id="UP000254866"/>
    </source>
</evidence>
<keyword evidence="2" id="KW-0472">Membrane</keyword>
<feature type="region of interest" description="Disordered" evidence="1">
    <location>
        <begin position="477"/>
        <end position="500"/>
    </location>
</feature>
<dbReference type="AlphaFoldDB" id="A0A370U1S2"/>
<evidence type="ECO:0000256" key="2">
    <source>
        <dbReference type="SAM" id="Phobius"/>
    </source>
</evidence>
<dbReference type="GeneID" id="43594558"/>
<feature type="transmembrane region" description="Helical" evidence="2">
    <location>
        <begin position="74"/>
        <end position="95"/>
    </location>
</feature>
<feature type="region of interest" description="Disordered" evidence="1">
    <location>
        <begin position="203"/>
        <end position="420"/>
    </location>
</feature>
<comment type="caution">
    <text evidence="3">The sequence shown here is derived from an EMBL/GenBank/DDBJ whole genome shotgun (WGS) entry which is preliminary data.</text>
</comment>
<reference evidence="3 4" key="1">
    <citation type="journal article" date="2018" name="IMA Fungus">
        <title>IMA Genome-F 9: Draft genome sequence of Annulohypoxylon stygium, Aspergillus mulundensis, Berkeleyomyces basicola (syn. Thielaviopsis basicola), Ceratocystis smalleyi, two Cercospora beticola strains, Coleophoma cylindrospora, Fusarium fracticaudum, Phialophora cf. hyalina, and Morchella septimelata.</title>
        <authorList>
            <person name="Wingfield B.D."/>
            <person name="Bills G.F."/>
            <person name="Dong Y."/>
            <person name="Huang W."/>
            <person name="Nel W.J."/>
            <person name="Swalarsk-Parry B.S."/>
            <person name="Vaghefi N."/>
            <person name="Wilken P.M."/>
            <person name="An Z."/>
            <person name="de Beer Z.W."/>
            <person name="De Vos L."/>
            <person name="Chen L."/>
            <person name="Duong T.A."/>
            <person name="Gao Y."/>
            <person name="Hammerbacher A."/>
            <person name="Kikkert J.R."/>
            <person name="Li Y."/>
            <person name="Li H."/>
            <person name="Li K."/>
            <person name="Li Q."/>
            <person name="Liu X."/>
            <person name="Ma X."/>
            <person name="Naidoo K."/>
            <person name="Pethybridge S.J."/>
            <person name="Sun J."/>
            <person name="Steenkamp E.T."/>
            <person name="van der Nest M.A."/>
            <person name="van Wyk S."/>
            <person name="Wingfield M.J."/>
            <person name="Xiong C."/>
            <person name="Yue Q."/>
            <person name="Zhang X."/>
        </authorList>
    </citation>
    <scope>NUCLEOTIDE SEQUENCE [LARGE SCALE GENOMIC DNA]</scope>
    <source>
        <strain evidence="3 4">BP 5553</strain>
    </source>
</reference>
<keyword evidence="2" id="KW-0812">Transmembrane</keyword>
<sequence>MRFGSESLIKGQGRRVFLLLTWISTTCARNIVSTNTRERRRALGIDWSPAPPPEDGPPLSAGALRDKSLLPVEIGAIVGAYLFSLCVVGLALILISRKLRRRLELAISTKSADVEMIQPQPKPSAIYPSPISPCSPRNFSYPSPVKTEQNPYVFPNSNISPITPPGTDIFVDHRIVEADRDMAQQDLEDIYAHVMAQEEAKAAGLNPKEMPPPAPIPTLGPQRQNSPKKNEKARPANINIDDNKSTKSRASSIMSILKSPRKKSVRSMQISSPMLTPASATFPRDNTASDEEPLSPRYYKPPPPPPVPANQVRYAHSRDTSNITPTSPTRSIAEQLAPYGPGSQQHRPNPSQNSFQSVQEDPASATSTNSQTPLYPTRKQSPHPNPTGSNPTASNNGSTRTLPFRQFEPSLKSPSFRPATKTTVLERKPASNTGPLTGGLKTPWSAGAVPYSPYQPFTPMMPITPRLVTKEDRKAMKKAEKRAPVTEMVRSDDEIWDDGY</sequence>
<dbReference type="OrthoDB" id="4524805at2759"/>
<feature type="compositionally biased region" description="Pro residues" evidence="1">
    <location>
        <begin position="209"/>
        <end position="218"/>
    </location>
</feature>
<accession>A0A370U1S2</accession>
<keyword evidence="4" id="KW-1185">Reference proteome</keyword>
<dbReference type="Proteomes" id="UP000254866">
    <property type="component" value="Unassembled WGS sequence"/>
</dbReference>
<dbReference type="RefSeq" id="XP_031874386.1">
    <property type="nucleotide sequence ID" value="XM_032010332.1"/>
</dbReference>
<feature type="compositionally biased region" description="Pro residues" evidence="1">
    <location>
        <begin position="299"/>
        <end position="308"/>
    </location>
</feature>
<dbReference type="EMBL" id="NPIC01000001">
    <property type="protein sequence ID" value="RDL41730.1"/>
    <property type="molecule type" value="Genomic_DNA"/>
</dbReference>
<protein>
    <submittedName>
        <fullName evidence="3">Uncharacterized protein</fullName>
    </submittedName>
</protein>
<feature type="compositionally biased region" description="Polar residues" evidence="1">
    <location>
        <begin position="342"/>
        <end position="374"/>
    </location>
</feature>
<feature type="compositionally biased region" description="Polar residues" evidence="1">
    <location>
        <begin position="386"/>
        <end position="401"/>
    </location>
</feature>
<evidence type="ECO:0000256" key="1">
    <source>
        <dbReference type="SAM" id="MobiDB-lite"/>
    </source>
</evidence>
<gene>
    <name evidence="3" type="ORF">BP5553_01709</name>
</gene>
<organism evidence="3 4">
    <name type="scientific">Venustampulla echinocandica</name>
    <dbReference type="NCBI Taxonomy" id="2656787"/>
    <lineage>
        <taxon>Eukaryota</taxon>
        <taxon>Fungi</taxon>
        <taxon>Dikarya</taxon>
        <taxon>Ascomycota</taxon>
        <taxon>Pezizomycotina</taxon>
        <taxon>Leotiomycetes</taxon>
        <taxon>Helotiales</taxon>
        <taxon>Pleuroascaceae</taxon>
        <taxon>Venustampulla</taxon>
    </lineage>
</organism>
<proteinExistence type="predicted"/>
<name>A0A370U1S2_9HELO</name>
<evidence type="ECO:0000313" key="3">
    <source>
        <dbReference type="EMBL" id="RDL41730.1"/>
    </source>
</evidence>
<feature type="compositionally biased region" description="Basic and acidic residues" evidence="1">
    <location>
        <begin position="477"/>
        <end position="493"/>
    </location>
</feature>